<dbReference type="InterPro" id="IPR013324">
    <property type="entry name" value="RNA_pol_sigma_r3/r4-like"/>
</dbReference>
<organism evidence="8 9">
    <name type="scientific">Dictyobacter arantiisoli</name>
    <dbReference type="NCBI Taxonomy" id="2014874"/>
    <lineage>
        <taxon>Bacteria</taxon>
        <taxon>Bacillati</taxon>
        <taxon>Chloroflexota</taxon>
        <taxon>Ktedonobacteria</taxon>
        <taxon>Ktedonobacterales</taxon>
        <taxon>Dictyobacteraceae</taxon>
        <taxon>Dictyobacter</taxon>
    </lineage>
</organism>
<dbReference type="Pfam" id="PF08281">
    <property type="entry name" value="Sigma70_r4_2"/>
    <property type="match status" value="1"/>
</dbReference>
<evidence type="ECO:0000313" key="8">
    <source>
        <dbReference type="EMBL" id="GCF09523.1"/>
    </source>
</evidence>
<dbReference type="Gene3D" id="1.10.1740.10">
    <property type="match status" value="1"/>
</dbReference>
<evidence type="ECO:0000259" key="7">
    <source>
        <dbReference type="Pfam" id="PF08281"/>
    </source>
</evidence>
<evidence type="ECO:0000256" key="3">
    <source>
        <dbReference type="ARBA" id="ARBA00023082"/>
    </source>
</evidence>
<dbReference type="EMBL" id="BIXY01000045">
    <property type="protein sequence ID" value="GCF09523.1"/>
    <property type="molecule type" value="Genomic_DNA"/>
</dbReference>
<dbReference type="PANTHER" id="PTHR43133:SF8">
    <property type="entry name" value="RNA POLYMERASE SIGMA FACTOR HI_1459-RELATED"/>
    <property type="match status" value="1"/>
</dbReference>
<sequence>MAYWTGRSSSSRYDDGKQALSVDILVKRAQDGDQAAFEMLYARFNDQITTYLSRMVGNDGVGCELTQETFLKAWSALPGLRNPELFVRWIYRIALNCARDYQKRQMQMQTVTFDESNSDDEHLQVEGPESEVAQSELLQLALAQVSPLYRACLILYIIEDLPQRQIAERLNIKENCVSKYVSRGKEELRQIYYQLQKGKDKAPSGRKGR</sequence>
<keyword evidence="3" id="KW-0731">Sigma factor</keyword>
<keyword evidence="4" id="KW-0238">DNA-binding</keyword>
<keyword evidence="9" id="KW-1185">Reference proteome</keyword>
<reference evidence="8 9" key="1">
    <citation type="submission" date="2019-01" db="EMBL/GenBank/DDBJ databases">
        <title>Draft genome sequence of Dictyobacter sp. Uno17.</title>
        <authorList>
            <person name="Wang C.M."/>
            <person name="Zheng Y."/>
            <person name="Sakai Y."/>
            <person name="Abe K."/>
            <person name="Yokota A."/>
            <person name="Yabe S."/>
        </authorList>
    </citation>
    <scope>NUCLEOTIDE SEQUENCE [LARGE SCALE GENOMIC DNA]</scope>
    <source>
        <strain evidence="8 9">Uno17</strain>
    </source>
</reference>
<dbReference type="Pfam" id="PF04542">
    <property type="entry name" value="Sigma70_r2"/>
    <property type="match status" value="1"/>
</dbReference>
<dbReference type="RefSeq" id="WP_172632141.1">
    <property type="nucleotide sequence ID" value="NZ_BIXY01000045.1"/>
</dbReference>
<dbReference type="InterPro" id="IPR036388">
    <property type="entry name" value="WH-like_DNA-bd_sf"/>
</dbReference>
<evidence type="ECO:0000256" key="1">
    <source>
        <dbReference type="ARBA" id="ARBA00010641"/>
    </source>
</evidence>
<dbReference type="GO" id="GO:0016987">
    <property type="term" value="F:sigma factor activity"/>
    <property type="evidence" value="ECO:0007669"/>
    <property type="project" value="UniProtKB-KW"/>
</dbReference>
<dbReference type="InterPro" id="IPR039425">
    <property type="entry name" value="RNA_pol_sigma-70-like"/>
</dbReference>
<feature type="domain" description="RNA polymerase sigma factor 70 region 4 type 2" evidence="7">
    <location>
        <begin position="136"/>
        <end position="188"/>
    </location>
</feature>
<gene>
    <name evidence="8" type="primary">algU_1</name>
    <name evidence="8" type="ORF">KDI_30870</name>
</gene>
<comment type="caution">
    <text evidence="8">The sequence shown here is derived from an EMBL/GenBank/DDBJ whole genome shotgun (WGS) entry which is preliminary data.</text>
</comment>
<dbReference type="GO" id="GO:0003677">
    <property type="term" value="F:DNA binding"/>
    <property type="evidence" value="ECO:0007669"/>
    <property type="project" value="UniProtKB-KW"/>
</dbReference>
<evidence type="ECO:0000256" key="4">
    <source>
        <dbReference type="ARBA" id="ARBA00023125"/>
    </source>
</evidence>
<dbReference type="SUPFAM" id="SSF88946">
    <property type="entry name" value="Sigma2 domain of RNA polymerase sigma factors"/>
    <property type="match status" value="1"/>
</dbReference>
<evidence type="ECO:0000313" key="9">
    <source>
        <dbReference type="Proteomes" id="UP000322530"/>
    </source>
</evidence>
<protein>
    <submittedName>
        <fullName evidence="8">RNA polymerase sigma factor</fullName>
    </submittedName>
</protein>
<dbReference type="InterPro" id="IPR013249">
    <property type="entry name" value="RNA_pol_sigma70_r4_t2"/>
</dbReference>
<evidence type="ECO:0000256" key="2">
    <source>
        <dbReference type="ARBA" id="ARBA00023015"/>
    </source>
</evidence>
<dbReference type="PANTHER" id="PTHR43133">
    <property type="entry name" value="RNA POLYMERASE ECF-TYPE SIGMA FACTO"/>
    <property type="match status" value="1"/>
</dbReference>
<dbReference type="GO" id="GO:0006352">
    <property type="term" value="P:DNA-templated transcription initiation"/>
    <property type="evidence" value="ECO:0007669"/>
    <property type="project" value="InterPro"/>
</dbReference>
<dbReference type="Proteomes" id="UP000322530">
    <property type="component" value="Unassembled WGS sequence"/>
</dbReference>
<evidence type="ECO:0000259" key="6">
    <source>
        <dbReference type="Pfam" id="PF04542"/>
    </source>
</evidence>
<keyword evidence="5" id="KW-0804">Transcription</keyword>
<dbReference type="InterPro" id="IPR007627">
    <property type="entry name" value="RNA_pol_sigma70_r2"/>
</dbReference>
<name>A0A5A5TEL8_9CHLR</name>
<comment type="similarity">
    <text evidence="1">Belongs to the sigma-70 factor family. ECF subfamily.</text>
</comment>
<dbReference type="InterPro" id="IPR014284">
    <property type="entry name" value="RNA_pol_sigma-70_dom"/>
</dbReference>
<dbReference type="NCBIfam" id="TIGR02937">
    <property type="entry name" value="sigma70-ECF"/>
    <property type="match status" value="1"/>
</dbReference>
<feature type="domain" description="RNA polymerase sigma-70 region 2" evidence="6">
    <location>
        <begin position="40"/>
        <end position="105"/>
    </location>
</feature>
<dbReference type="SUPFAM" id="SSF88659">
    <property type="entry name" value="Sigma3 and sigma4 domains of RNA polymerase sigma factors"/>
    <property type="match status" value="1"/>
</dbReference>
<dbReference type="AlphaFoldDB" id="A0A5A5TEL8"/>
<dbReference type="Gene3D" id="1.10.10.10">
    <property type="entry name" value="Winged helix-like DNA-binding domain superfamily/Winged helix DNA-binding domain"/>
    <property type="match status" value="1"/>
</dbReference>
<keyword evidence="2" id="KW-0805">Transcription regulation</keyword>
<accession>A0A5A5TEL8</accession>
<proteinExistence type="inferred from homology"/>
<dbReference type="InterPro" id="IPR013325">
    <property type="entry name" value="RNA_pol_sigma_r2"/>
</dbReference>
<evidence type="ECO:0000256" key="5">
    <source>
        <dbReference type="ARBA" id="ARBA00023163"/>
    </source>
</evidence>